<protein>
    <recommendedName>
        <fullName evidence="10">Chemotaxis protein</fullName>
    </recommendedName>
</protein>
<dbReference type="PROSITE" id="PS50885">
    <property type="entry name" value="HAMP"/>
    <property type="match status" value="1"/>
</dbReference>
<dbReference type="GO" id="GO:0004888">
    <property type="term" value="F:transmembrane signaling receptor activity"/>
    <property type="evidence" value="ECO:0007669"/>
    <property type="project" value="InterPro"/>
</dbReference>
<evidence type="ECO:0000256" key="1">
    <source>
        <dbReference type="ARBA" id="ARBA00022500"/>
    </source>
</evidence>
<dbReference type="KEGG" id="ceh:CEW89_19280"/>
<dbReference type="PRINTS" id="PR00260">
    <property type="entry name" value="CHEMTRNSDUCR"/>
</dbReference>
<dbReference type="GO" id="GO:0007165">
    <property type="term" value="P:signal transduction"/>
    <property type="evidence" value="ECO:0007669"/>
    <property type="project" value="UniProtKB-KW"/>
</dbReference>
<dbReference type="SUPFAM" id="SSF58104">
    <property type="entry name" value="Methyl-accepting chemotaxis protein (MCP) signaling domain"/>
    <property type="match status" value="1"/>
</dbReference>
<organism evidence="8 9">
    <name type="scientific">Celeribacter ethanolicus</name>
    <dbReference type="NCBI Taxonomy" id="1758178"/>
    <lineage>
        <taxon>Bacteria</taxon>
        <taxon>Pseudomonadati</taxon>
        <taxon>Pseudomonadota</taxon>
        <taxon>Alphaproteobacteria</taxon>
        <taxon>Rhodobacterales</taxon>
        <taxon>Roseobacteraceae</taxon>
        <taxon>Celeribacter</taxon>
    </lineage>
</organism>
<feature type="transmembrane region" description="Helical" evidence="5">
    <location>
        <begin position="103"/>
        <end position="120"/>
    </location>
</feature>
<dbReference type="InterPro" id="IPR051310">
    <property type="entry name" value="MCP_chemotaxis"/>
</dbReference>
<keyword evidence="1" id="KW-0145">Chemotaxis</keyword>
<dbReference type="InterPro" id="IPR004090">
    <property type="entry name" value="Chemotax_Me-accpt_rcpt"/>
</dbReference>
<dbReference type="EMBL" id="CP022196">
    <property type="protein sequence ID" value="ATG49527.1"/>
    <property type="molecule type" value="Genomic_DNA"/>
</dbReference>
<keyword evidence="5" id="KW-1133">Transmembrane helix</keyword>
<dbReference type="InterPro" id="IPR003660">
    <property type="entry name" value="HAMP_dom"/>
</dbReference>
<feature type="compositionally biased region" description="Basic and acidic residues" evidence="4">
    <location>
        <begin position="242"/>
        <end position="262"/>
    </location>
</feature>
<evidence type="ECO:0000256" key="3">
    <source>
        <dbReference type="PROSITE-ProRule" id="PRU00284"/>
    </source>
</evidence>
<name>A0A291GH68_9RHOB</name>
<gene>
    <name evidence="8" type="ORF">CEW89_19280</name>
</gene>
<accession>A0A291GH68</accession>
<feature type="transmembrane region" description="Helical" evidence="5">
    <location>
        <begin position="39"/>
        <end position="65"/>
    </location>
</feature>
<dbReference type="PANTHER" id="PTHR43531">
    <property type="entry name" value="PROTEIN ICFG"/>
    <property type="match status" value="1"/>
</dbReference>
<dbReference type="GO" id="GO:0006935">
    <property type="term" value="P:chemotaxis"/>
    <property type="evidence" value="ECO:0007669"/>
    <property type="project" value="UniProtKB-KW"/>
</dbReference>
<dbReference type="STRING" id="1758178.GCA_001550095_00944"/>
<feature type="transmembrane region" description="Helical" evidence="5">
    <location>
        <begin position="127"/>
        <end position="150"/>
    </location>
</feature>
<dbReference type="PANTHER" id="PTHR43531:SF11">
    <property type="entry name" value="METHYL-ACCEPTING CHEMOTAXIS PROTEIN 3"/>
    <property type="match status" value="1"/>
</dbReference>
<dbReference type="AlphaFoldDB" id="A0A291GH68"/>
<reference evidence="8 9" key="1">
    <citation type="submission" date="2017-06" db="EMBL/GenBank/DDBJ databases">
        <title>Celeribacter sp. TSPH2 complete genome sequence.</title>
        <authorList>
            <person name="Woo J.-H."/>
            <person name="Kim H.-S."/>
        </authorList>
    </citation>
    <scope>NUCLEOTIDE SEQUENCE [LARGE SCALE GENOMIC DNA]</scope>
    <source>
        <strain evidence="8 9">TSPH2</strain>
    </source>
</reference>
<dbReference type="Gene3D" id="1.10.287.950">
    <property type="entry name" value="Methyl-accepting chemotaxis protein"/>
    <property type="match status" value="1"/>
</dbReference>
<evidence type="ECO:0000259" key="6">
    <source>
        <dbReference type="PROSITE" id="PS50111"/>
    </source>
</evidence>
<dbReference type="SMART" id="SM00283">
    <property type="entry name" value="MA"/>
    <property type="match status" value="1"/>
</dbReference>
<evidence type="ECO:0000313" key="9">
    <source>
        <dbReference type="Proteomes" id="UP000217935"/>
    </source>
</evidence>
<feature type="domain" description="Methyl-accepting transducer" evidence="6">
    <location>
        <begin position="312"/>
        <end position="542"/>
    </location>
</feature>
<feature type="region of interest" description="Disordered" evidence="4">
    <location>
        <begin position="563"/>
        <end position="584"/>
    </location>
</feature>
<evidence type="ECO:0008006" key="10">
    <source>
        <dbReference type="Google" id="ProtNLM"/>
    </source>
</evidence>
<dbReference type="Pfam" id="PF00015">
    <property type="entry name" value="MCPsignal"/>
    <property type="match status" value="1"/>
</dbReference>
<keyword evidence="3" id="KW-0807">Transducer</keyword>
<feature type="transmembrane region" description="Helical" evidence="5">
    <location>
        <begin position="77"/>
        <end position="97"/>
    </location>
</feature>
<dbReference type="InterPro" id="IPR004089">
    <property type="entry name" value="MCPsignal_dom"/>
</dbReference>
<feature type="domain" description="HAMP" evidence="7">
    <location>
        <begin position="280"/>
        <end position="321"/>
    </location>
</feature>
<keyword evidence="5" id="KW-0812">Transmembrane</keyword>
<dbReference type="PROSITE" id="PS50111">
    <property type="entry name" value="CHEMOTAXIS_TRANSDUC_2"/>
    <property type="match status" value="1"/>
</dbReference>
<evidence type="ECO:0000259" key="7">
    <source>
        <dbReference type="PROSITE" id="PS50885"/>
    </source>
</evidence>
<dbReference type="CDD" id="cd11386">
    <property type="entry name" value="MCP_signal"/>
    <property type="match status" value="1"/>
</dbReference>
<dbReference type="Proteomes" id="UP000217935">
    <property type="component" value="Chromosome"/>
</dbReference>
<comment type="similarity">
    <text evidence="2">Belongs to the methyl-accepting chemotaxis (MCP) protein family.</text>
</comment>
<evidence type="ECO:0000256" key="4">
    <source>
        <dbReference type="SAM" id="MobiDB-lite"/>
    </source>
</evidence>
<evidence type="ECO:0000313" key="8">
    <source>
        <dbReference type="EMBL" id="ATG49527.1"/>
    </source>
</evidence>
<dbReference type="OrthoDB" id="8482111at2"/>
<evidence type="ECO:0000256" key="5">
    <source>
        <dbReference type="SAM" id="Phobius"/>
    </source>
</evidence>
<proteinExistence type="inferred from homology"/>
<sequence>MALPLARLRHLIEMALTRPADAASTEAVRVLAHMCSTPLTLALVGLVALLDGILPLALAGGVLFATMGGFAPRLPQSLAAIVVGQALVGLTITLNTALTGLPLHLDTNMLFFAMLAGIVIMSDFRALFWAAVTISIHHAVLLGFAPTLVFPDAGLGFNLSRLAFHSVISLLEFLALGYMLARRQELSALAANRTEAAQEAARKAQNALSLAESEKTRAEQALVQAQKAGARAAKAQKTAETALRDNQEARAERQRLREREDAERAQREAALDILLTVFEAHLEDLAKGNLSTRIDEELDDAYLVLRDSFNQSMATLGAAIEDVRTQSGEMQGLSGEIAASATDLAGRTERQAATLADAARTVNTLAGSLSETTSREAAEGVDIVQQAVEAMQDIERSAGEIDKITSVIDDIAFQTNLLALNAGVEAARAGEAGRGFAIVAAEVRALAQRSSNAAREINQLILRSNQQVQSGADLVRRTGAALGGIKTSVDTITGRLHASARAVQSQSDHLARVNRAISDLETVTQQNAAMFEETTAANTQLSERARVLSDLVRTFVTARSRRSAQYGARAFPPPSTAAPLQRTG</sequence>
<dbReference type="RefSeq" id="WP_096806998.1">
    <property type="nucleotide sequence ID" value="NZ_CP022196.1"/>
</dbReference>
<feature type="region of interest" description="Disordered" evidence="4">
    <location>
        <begin position="234"/>
        <end position="262"/>
    </location>
</feature>
<keyword evidence="5" id="KW-0472">Membrane</keyword>
<keyword evidence="9" id="KW-1185">Reference proteome</keyword>
<evidence type="ECO:0000256" key="2">
    <source>
        <dbReference type="ARBA" id="ARBA00029447"/>
    </source>
</evidence>
<dbReference type="GO" id="GO:0016020">
    <property type="term" value="C:membrane"/>
    <property type="evidence" value="ECO:0007669"/>
    <property type="project" value="InterPro"/>
</dbReference>